<dbReference type="AlphaFoldDB" id="A0A8J1XJ67"/>
<dbReference type="PANTHER" id="PTHR36362:SF1">
    <property type="entry name" value="DNA-DIRECTED RNA POLYMERASE SUBUNIT BETA"/>
    <property type="match status" value="1"/>
</dbReference>
<organism evidence="1 2">
    <name type="scientific">Owenia fusiformis</name>
    <name type="common">Polychaete worm</name>
    <dbReference type="NCBI Taxonomy" id="6347"/>
    <lineage>
        <taxon>Eukaryota</taxon>
        <taxon>Metazoa</taxon>
        <taxon>Spiralia</taxon>
        <taxon>Lophotrochozoa</taxon>
        <taxon>Annelida</taxon>
        <taxon>Polychaeta</taxon>
        <taxon>Sedentaria</taxon>
        <taxon>Canalipalpata</taxon>
        <taxon>Sabellida</taxon>
        <taxon>Oweniida</taxon>
        <taxon>Oweniidae</taxon>
        <taxon>Owenia</taxon>
    </lineage>
</organism>
<reference evidence="1" key="1">
    <citation type="submission" date="2022-03" db="EMBL/GenBank/DDBJ databases">
        <authorList>
            <person name="Martin C."/>
        </authorList>
    </citation>
    <scope>NUCLEOTIDE SEQUENCE</scope>
</reference>
<name>A0A8J1XJ67_OWEFU</name>
<dbReference type="Gene3D" id="3.40.50.150">
    <property type="entry name" value="Vaccinia Virus protein VP39"/>
    <property type="match status" value="1"/>
</dbReference>
<dbReference type="Proteomes" id="UP000749559">
    <property type="component" value="Unassembled WGS sequence"/>
</dbReference>
<accession>A0A8J1XJ67</accession>
<dbReference type="GO" id="GO:0012505">
    <property type="term" value="C:endomembrane system"/>
    <property type="evidence" value="ECO:0007669"/>
    <property type="project" value="TreeGrafter"/>
</dbReference>
<sequence length="344" mass="40194">MKANQLTCIHGCIIFISLTFFGFGLNWLENSYERKEPVKSVDVGCWNKDFRKIVGKGFYRCRKGVMKWSRADVIYKELMKFKDVYDNRPSATNKFGTTIMNQFGLWVIIRQLDPLYIIESGINSGLGTWMLRQAAPTAKLIMLEPSKRNPIYKDTMYNSVYLQGDNFKDFSEVKWDKYINNMDRSLVFFDDHQSHYKRVKQSKDLGFKHLVFDDNGHPTKGDVYSISQACDAGRCITDMVNEGVKIVMKDNFGKENKVISDEESIKMAQNIYDSIDTYYQVHPLWNITEARGLYLLPHDISYKINPLPLLTKQQAEIYQKNFTHQPLQMDDLNQYTNMCYIKLK</sequence>
<dbReference type="EMBL" id="CAIIXF020000011">
    <property type="protein sequence ID" value="CAH1799379.1"/>
    <property type="molecule type" value="Genomic_DNA"/>
</dbReference>
<dbReference type="OrthoDB" id="1900908at2759"/>
<evidence type="ECO:0000313" key="2">
    <source>
        <dbReference type="Proteomes" id="UP000749559"/>
    </source>
</evidence>
<comment type="caution">
    <text evidence="1">The sequence shown here is derived from an EMBL/GenBank/DDBJ whole genome shotgun (WGS) entry which is preliminary data.</text>
</comment>
<protein>
    <submittedName>
        <fullName evidence="1">Uncharacterized protein</fullName>
    </submittedName>
</protein>
<evidence type="ECO:0000313" key="1">
    <source>
        <dbReference type="EMBL" id="CAH1799379.1"/>
    </source>
</evidence>
<gene>
    <name evidence="1" type="ORF">OFUS_LOCUS23394</name>
</gene>
<proteinExistence type="predicted"/>
<dbReference type="InterPro" id="IPR029063">
    <property type="entry name" value="SAM-dependent_MTases_sf"/>
</dbReference>
<dbReference type="PANTHER" id="PTHR36362">
    <property type="entry name" value="DNA-DIRECTED RNA POLYMERASE SUBUNIT BETA"/>
    <property type="match status" value="1"/>
</dbReference>
<keyword evidence="2" id="KW-1185">Reference proteome</keyword>